<comment type="cofactor">
    <cofactor evidence="1">
        <name>Mg(2+)</name>
        <dbReference type="ChEBI" id="CHEBI:18420"/>
    </cofactor>
</comment>
<dbReference type="EMBL" id="LT840185">
    <property type="protein sequence ID" value="SMF63619.1"/>
    <property type="molecule type" value="Genomic_DNA"/>
</dbReference>
<dbReference type="InterPro" id="IPR051600">
    <property type="entry name" value="Beta-PGM-like"/>
</dbReference>
<evidence type="ECO:0000256" key="4">
    <source>
        <dbReference type="ARBA" id="ARBA00022842"/>
    </source>
</evidence>
<dbReference type="InterPro" id="IPR023214">
    <property type="entry name" value="HAD_sf"/>
</dbReference>
<dbReference type="InterPro" id="IPR036412">
    <property type="entry name" value="HAD-like_sf"/>
</dbReference>
<dbReference type="GO" id="GO:0046872">
    <property type="term" value="F:metal ion binding"/>
    <property type="evidence" value="ECO:0007669"/>
    <property type="project" value="UniProtKB-KW"/>
</dbReference>
<keyword evidence="3" id="KW-0479">Metal-binding</keyword>
<dbReference type="Gene3D" id="3.40.50.1000">
    <property type="entry name" value="HAD superfamily/HAD-like"/>
    <property type="match status" value="1"/>
</dbReference>
<keyword evidence="4" id="KW-0460">Magnesium</keyword>
<evidence type="ECO:0000256" key="1">
    <source>
        <dbReference type="ARBA" id="ARBA00001946"/>
    </source>
</evidence>
<dbReference type="AlphaFoldDB" id="A0A1X7G550"/>
<dbReference type="RefSeq" id="WP_085217879.1">
    <property type="nucleotide sequence ID" value="NZ_LT840185.1"/>
</dbReference>
<evidence type="ECO:0000256" key="2">
    <source>
        <dbReference type="ARBA" id="ARBA00006171"/>
    </source>
</evidence>
<dbReference type="InterPro" id="IPR006439">
    <property type="entry name" value="HAD-SF_hydro_IA"/>
</dbReference>
<dbReference type="PANTHER" id="PTHR46193">
    <property type="entry name" value="6-PHOSPHOGLUCONATE PHOSPHATASE"/>
    <property type="match status" value="1"/>
</dbReference>
<proteinExistence type="inferred from homology"/>
<reference evidence="6" key="1">
    <citation type="submission" date="2017-04" db="EMBL/GenBank/DDBJ databases">
        <authorList>
            <person name="Varghese N."/>
            <person name="Submissions S."/>
        </authorList>
    </citation>
    <scope>NUCLEOTIDE SEQUENCE [LARGE SCALE GENOMIC DNA]</scope>
    <source>
        <strain evidence="6">Dd16</strain>
    </source>
</reference>
<dbReference type="Proteomes" id="UP000192934">
    <property type="component" value="Chromosome I"/>
</dbReference>
<evidence type="ECO:0000256" key="3">
    <source>
        <dbReference type="ARBA" id="ARBA00022723"/>
    </source>
</evidence>
<dbReference type="InterPro" id="IPR023198">
    <property type="entry name" value="PGP-like_dom2"/>
</dbReference>
<accession>A0A1X7G550</accession>
<dbReference type="OrthoDB" id="9797743at2"/>
<organism evidence="5 6">
    <name type="scientific">Allosphingosinicella indica</name>
    <dbReference type="NCBI Taxonomy" id="941907"/>
    <lineage>
        <taxon>Bacteria</taxon>
        <taxon>Pseudomonadati</taxon>
        <taxon>Pseudomonadota</taxon>
        <taxon>Alphaproteobacteria</taxon>
        <taxon>Sphingomonadales</taxon>
        <taxon>Sphingomonadaceae</taxon>
        <taxon>Allosphingosinicella</taxon>
    </lineage>
</organism>
<dbReference type="PANTHER" id="PTHR46193:SF10">
    <property type="entry name" value="6-PHOSPHOGLUCONATE PHOSPHATASE"/>
    <property type="match status" value="1"/>
</dbReference>
<dbReference type="SUPFAM" id="SSF56784">
    <property type="entry name" value="HAD-like"/>
    <property type="match status" value="1"/>
</dbReference>
<dbReference type="GO" id="GO:0003824">
    <property type="term" value="F:catalytic activity"/>
    <property type="evidence" value="ECO:0007669"/>
    <property type="project" value="UniProtKB-ARBA"/>
</dbReference>
<name>A0A1X7G550_9SPHN</name>
<gene>
    <name evidence="5" type="ORF">SAMN06295910_1107</name>
</gene>
<dbReference type="STRING" id="941907.SAMN06295910_1107"/>
<keyword evidence="6" id="KW-1185">Reference proteome</keyword>
<evidence type="ECO:0000313" key="5">
    <source>
        <dbReference type="EMBL" id="SMF63619.1"/>
    </source>
</evidence>
<dbReference type="Pfam" id="PF00702">
    <property type="entry name" value="Hydrolase"/>
    <property type="match status" value="1"/>
</dbReference>
<comment type="similarity">
    <text evidence="2">Belongs to the HAD-like hydrolase superfamily. CbbY/CbbZ/Gph/YieH family.</text>
</comment>
<dbReference type="Gene3D" id="1.10.150.240">
    <property type="entry name" value="Putative phosphatase, domain 2"/>
    <property type="match status" value="1"/>
</dbReference>
<sequence length="230" mass="24181">MTFEGLIFDFDGVLLESEYAGNAQMAAFLTEAGHPTRVEDALRHFTGLAGDAFVAAVERWIDAPLPAGFAEARDAEDQRAMREGLTEVAGAIAFVRSLPADLPRAIASSSSSAWIRAHLDHLGLRDAFEPMIFSGREHVANGKPAPDIYLHAAAAMDVPIERCLIIEDSAVGAKGAVASGATVVGLCAGTHCAPDHADMLRSLGVQQIAHSFDEVATFLISGESRSPAAG</sequence>
<dbReference type="SFLD" id="SFLDG01129">
    <property type="entry name" value="C1.5:_HAD__Beta-PGM__Phosphata"/>
    <property type="match status" value="1"/>
</dbReference>
<evidence type="ECO:0000313" key="6">
    <source>
        <dbReference type="Proteomes" id="UP000192934"/>
    </source>
</evidence>
<protein>
    <submittedName>
        <fullName evidence="5">Haloacid dehalogenase superfamily, subfamily IA, variant 3 with third motif having DD or ED</fullName>
    </submittedName>
</protein>
<dbReference type="NCBIfam" id="TIGR01509">
    <property type="entry name" value="HAD-SF-IA-v3"/>
    <property type="match status" value="1"/>
</dbReference>
<dbReference type="SFLD" id="SFLDS00003">
    <property type="entry name" value="Haloacid_Dehalogenase"/>
    <property type="match status" value="1"/>
</dbReference>